<dbReference type="InterPro" id="IPR000157">
    <property type="entry name" value="TIR_dom"/>
</dbReference>
<dbReference type="SUPFAM" id="SSF52200">
    <property type="entry name" value="Toll/Interleukin receptor TIR domain"/>
    <property type="match status" value="1"/>
</dbReference>
<dbReference type="Gene3D" id="2.160.20.80">
    <property type="entry name" value="E3 ubiquitin-protein ligase SopA"/>
    <property type="match status" value="1"/>
</dbReference>
<dbReference type="PROSITE" id="PS50104">
    <property type="entry name" value="TIR"/>
    <property type="match status" value="1"/>
</dbReference>
<gene>
    <name evidence="2" type="ORF">KSF_088990</name>
</gene>
<dbReference type="SUPFAM" id="SSF141571">
    <property type="entry name" value="Pentapeptide repeat-like"/>
    <property type="match status" value="1"/>
</dbReference>
<dbReference type="Pfam" id="PF00805">
    <property type="entry name" value="Pentapeptide"/>
    <property type="match status" value="3"/>
</dbReference>
<evidence type="ECO:0000313" key="2">
    <source>
        <dbReference type="EMBL" id="GHO98851.1"/>
    </source>
</evidence>
<accession>A0A8J3IZH8</accession>
<reference evidence="2" key="1">
    <citation type="submission" date="2020-10" db="EMBL/GenBank/DDBJ databases">
        <title>Taxonomic study of unclassified bacteria belonging to the class Ktedonobacteria.</title>
        <authorList>
            <person name="Yabe S."/>
            <person name="Wang C.M."/>
            <person name="Zheng Y."/>
            <person name="Sakai Y."/>
            <person name="Cavaletti L."/>
            <person name="Monciardini P."/>
            <person name="Donadio S."/>
        </authorList>
    </citation>
    <scope>NUCLEOTIDE SEQUENCE</scope>
    <source>
        <strain evidence="2">ID150040</strain>
    </source>
</reference>
<dbReference type="PANTHER" id="PTHR14136:SF17">
    <property type="entry name" value="BTB_POZ DOMAIN-CONTAINING PROTEIN KCTD9"/>
    <property type="match status" value="1"/>
</dbReference>
<evidence type="ECO:0000313" key="3">
    <source>
        <dbReference type="Proteomes" id="UP000597444"/>
    </source>
</evidence>
<dbReference type="Proteomes" id="UP000597444">
    <property type="component" value="Unassembled WGS sequence"/>
</dbReference>
<dbReference type="GO" id="GO:0007165">
    <property type="term" value="P:signal transduction"/>
    <property type="evidence" value="ECO:0007669"/>
    <property type="project" value="InterPro"/>
</dbReference>
<protein>
    <recommendedName>
        <fullName evidence="1">TIR domain-containing protein</fullName>
    </recommendedName>
</protein>
<evidence type="ECO:0000259" key="1">
    <source>
        <dbReference type="PROSITE" id="PS50104"/>
    </source>
</evidence>
<dbReference type="Gene3D" id="3.40.50.10140">
    <property type="entry name" value="Toll/interleukin-1 receptor homology (TIR) domain"/>
    <property type="match status" value="1"/>
</dbReference>
<dbReference type="Pfam" id="PF13676">
    <property type="entry name" value="TIR_2"/>
    <property type="match status" value="1"/>
</dbReference>
<comment type="caution">
    <text evidence="2">The sequence shown here is derived from an EMBL/GenBank/DDBJ whole genome shotgun (WGS) entry which is preliminary data.</text>
</comment>
<dbReference type="AlphaFoldDB" id="A0A8J3IZH8"/>
<dbReference type="InterPro" id="IPR001646">
    <property type="entry name" value="5peptide_repeat"/>
</dbReference>
<organism evidence="2 3">
    <name type="scientific">Reticulibacter mediterranei</name>
    <dbReference type="NCBI Taxonomy" id="2778369"/>
    <lineage>
        <taxon>Bacteria</taxon>
        <taxon>Bacillati</taxon>
        <taxon>Chloroflexota</taxon>
        <taxon>Ktedonobacteria</taxon>
        <taxon>Ktedonobacterales</taxon>
        <taxon>Reticulibacteraceae</taxon>
        <taxon>Reticulibacter</taxon>
    </lineage>
</organism>
<dbReference type="PANTHER" id="PTHR14136">
    <property type="entry name" value="BTB_POZ DOMAIN-CONTAINING PROTEIN KCTD9"/>
    <property type="match status" value="1"/>
</dbReference>
<sequence length="392" mass="44453">MRIEVTIDDPPPLLYTQEKTGKEDAMANEEHLKIIRQGVEIWDEWRKKYSDVKPNLKGAILYSTNLRGANLSNTDLSDADLNEADLRGADLSDADLSGANLSIASLSYANLRWAKLIFAILHSTNLRGADLSNANLSNANLNSTDLNSADLNNANLDGANLRSANLINTDLSYTKVQRTIFGNVDLRHVKGLEKVKHNGPSTIGIDTLVRSEGVIPEIFLRGAGVPDIIIAYARSLVANPIEYYTCFLSYSSKDEAFAERLHADLQSKGVRCWFAPEDLRIGEKFWHRIDESIRIYDRLMVVLSEHSVTSEWVEREVMAAFEKESKRKMTVLFPIRLDDSIMQLDPMPPWASDIKRQRHIGDFRQWKNHDVYQKAFKRLLRDLQPEKTPKGE</sequence>
<dbReference type="InterPro" id="IPR051082">
    <property type="entry name" value="Pentapeptide-BTB/POZ_domain"/>
</dbReference>
<keyword evidence="3" id="KW-1185">Reference proteome</keyword>
<feature type="domain" description="TIR" evidence="1">
    <location>
        <begin position="242"/>
        <end position="384"/>
    </location>
</feature>
<dbReference type="EMBL" id="BNJK01000002">
    <property type="protein sequence ID" value="GHO98851.1"/>
    <property type="molecule type" value="Genomic_DNA"/>
</dbReference>
<dbReference type="InterPro" id="IPR035897">
    <property type="entry name" value="Toll_tir_struct_dom_sf"/>
</dbReference>
<proteinExistence type="predicted"/>
<name>A0A8J3IZH8_9CHLR</name>